<evidence type="ECO:0000259" key="3">
    <source>
        <dbReference type="Pfam" id="PF00291"/>
    </source>
</evidence>
<comment type="cofactor">
    <cofactor evidence="1">
        <name>pyridoxal 5'-phosphate</name>
        <dbReference type="ChEBI" id="CHEBI:597326"/>
    </cofactor>
</comment>
<keyword evidence="5" id="KW-1185">Reference proteome</keyword>
<evidence type="ECO:0000313" key="4">
    <source>
        <dbReference type="EMBL" id="GAA3358164.1"/>
    </source>
</evidence>
<organism evidence="4 5">
    <name type="scientific">Saccharopolyspora gregorii</name>
    <dbReference type="NCBI Taxonomy" id="33914"/>
    <lineage>
        <taxon>Bacteria</taxon>
        <taxon>Bacillati</taxon>
        <taxon>Actinomycetota</taxon>
        <taxon>Actinomycetes</taxon>
        <taxon>Pseudonocardiales</taxon>
        <taxon>Pseudonocardiaceae</taxon>
        <taxon>Saccharopolyspora</taxon>
    </lineage>
</organism>
<dbReference type="RefSeq" id="WP_258349104.1">
    <property type="nucleotide sequence ID" value="NZ_BAAAYK010000038.1"/>
</dbReference>
<sequence length="367" mass="38377">MTGRAPARCDSALDLIGGTPLLRVAAPIAFPHPGFWAKLESTAPGGMKARAAHAMLTGARARGELRPGGTVVESTSGTLGIGLAYVGTALGHPVVVVADAELDGQTRALLTAHGVRVELVRDPHPVGGWQRARLDRVRELLAELPGAYWPDQYNNPDNVTGYRALGHELLDQLPDAQVVVCSVGTGGHSAGIARALRERAPGVRLVGVDAAGSAVFGDPVAKRLMRGLGSSIHPGNVDYAAFDEVHLVGAAESVAACHRLAAGAFVTGGWSTGAVALVASWCARELGADQVAAVFPDGPHRYWGTIYDPDFLAAQDFPEPAAEPVDADGIPSEVDSRTTWRRSRKVVDPCARRADGPAECPVCEVRP</sequence>
<dbReference type="EMBL" id="BAAAYK010000038">
    <property type="protein sequence ID" value="GAA3358164.1"/>
    <property type="molecule type" value="Genomic_DNA"/>
</dbReference>
<dbReference type="CDD" id="cd01561">
    <property type="entry name" value="CBS_like"/>
    <property type="match status" value="1"/>
</dbReference>
<dbReference type="InterPro" id="IPR001926">
    <property type="entry name" value="TrpB-like_PALP"/>
</dbReference>
<dbReference type="Proteomes" id="UP001500483">
    <property type="component" value="Unassembled WGS sequence"/>
</dbReference>
<protein>
    <submittedName>
        <fullName evidence="4">PLP-dependent cysteine synthase family protein</fullName>
    </submittedName>
</protein>
<evidence type="ECO:0000313" key="5">
    <source>
        <dbReference type="Proteomes" id="UP001500483"/>
    </source>
</evidence>
<dbReference type="SUPFAM" id="SSF53686">
    <property type="entry name" value="Tryptophan synthase beta subunit-like PLP-dependent enzymes"/>
    <property type="match status" value="1"/>
</dbReference>
<dbReference type="InterPro" id="IPR050214">
    <property type="entry name" value="Cys_Synth/Cystath_Beta-Synth"/>
</dbReference>
<proteinExistence type="predicted"/>
<feature type="domain" description="Tryptophan synthase beta chain-like PALP" evidence="3">
    <location>
        <begin position="14"/>
        <end position="297"/>
    </location>
</feature>
<evidence type="ECO:0000256" key="1">
    <source>
        <dbReference type="ARBA" id="ARBA00001933"/>
    </source>
</evidence>
<keyword evidence="2" id="KW-0663">Pyridoxal phosphate</keyword>
<accession>A0ABP6RR57</accession>
<evidence type="ECO:0000256" key="2">
    <source>
        <dbReference type="ARBA" id="ARBA00022898"/>
    </source>
</evidence>
<dbReference type="InterPro" id="IPR036052">
    <property type="entry name" value="TrpB-like_PALP_sf"/>
</dbReference>
<name>A0ABP6RR57_9PSEU</name>
<dbReference type="Pfam" id="PF00291">
    <property type="entry name" value="PALP"/>
    <property type="match status" value="1"/>
</dbReference>
<comment type="caution">
    <text evidence="4">The sequence shown here is derived from an EMBL/GenBank/DDBJ whole genome shotgun (WGS) entry which is preliminary data.</text>
</comment>
<dbReference type="Gene3D" id="3.40.50.1100">
    <property type="match status" value="2"/>
</dbReference>
<dbReference type="PANTHER" id="PTHR10314">
    <property type="entry name" value="CYSTATHIONINE BETA-SYNTHASE"/>
    <property type="match status" value="1"/>
</dbReference>
<gene>
    <name evidence="4" type="ORF">GCM10020366_29170</name>
</gene>
<reference evidence="5" key="1">
    <citation type="journal article" date="2019" name="Int. J. Syst. Evol. Microbiol.">
        <title>The Global Catalogue of Microorganisms (GCM) 10K type strain sequencing project: providing services to taxonomists for standard genome sequencing and annotation.</title>
        <authorList>
            <consortium name="The Broad Institute Genomics Platform"/>
            <consortium name="The Broad Institute Genome Sequencing Center for Infectious Disease"/>
            <person name="Wu L."/>
            <person name="Ma J."/>
        </authorList>
    </citation>
    <scope>NUCLEOTIDE SEQUENCE [LARGE SCALE GENOMIC DNA]</scope>
    <source>
        <strain evidence="5">JCM 9687</strain>
    </source>
</reference>